<dbReference type="GO" id="GO:0005634">
    <property type="term" value="C:nucleus"/>
    <property type="evidence" value="ECO:0007669"/>
    <property type="project" value="UniProtKB-SubCell"/>
</dbReference>
<reference evidence="9 10" key="1">
    <citation type="journal article" date="2012" name="Genome Biol.">
        <title>Sequencing three crocodilian genomes to illuminate the evolution of archosaurs and amniotes.</title>
        <authorList>
            <person name="St John J.A."/>
            <person name="Braun E.L."/>
            <person name="Isberg S.R."/>
            <person name="Miles L.G."/>
            <person name="Chong A.Y."/>
            <person name="Gongora J."/>
            <person name="Dalzell P."/>
            <person name="Moran C."/>
            <person name="Bed'hom B."/>
            <person name="Abzhanov A."/>
            <person name="Burgess S.C."/>
            <person name="Cooksey A.M."/>
            <person name="Castoe T.A."/>
            <person name="Crawford N.G."/>
            <person name="Densmore L.D."/>
            <person name="Drew J.C."/>
            <person name="Edwards S.V."/>
            <person name="Faircloth B.C."/>
            <person name="Fujita M.K."/>
            <person name="Greenwold M.J."/>
            <person name="Hoffmann F.G."/>
            <person name="Howard J.M."/>
            <person name="Iguchi T."/>
            <person name="Janes D.E."/>
            <person name="Khan S.Y."/>
            <person name="Kohno S."/>
            <person name="de Koning A.J."/>
            <person name="Lance S.L."/>
            <person name="McCarthy F.M."/>
            <person name="McCormack J.E."/>
            <person name="Merchant M.E."/>
            <person name="Peterson D.G."/>
            <person name="Pollock D.D."/>
            <person name="Pourmand N."/>
            <person name="Raney B.J."/>
            <person name="Roessler K.A."/>
            <person name="Sanford J.R."/>
            <person name="Sawyer R.H."/>
            <person name="Schmidt C.J."/>
            <person name="Triplett E.W."/>
            <person name="Tuberville T.D."/>
            <person name="Venegas-Anaya M."/>
            <person name="Howard J.T."/>
            <person name="Jarvis E.D."/>
            <person name="Guillette L.J.Jr."/>
            <person name="Glenn T.C."/>
            <person name="Green R.E."/>
            <person name="Ray D.A."/>
        </authorList>
    </citation>
    <scope>NUCLEOTIDE SEQUENCE [LARGE SCALE GENOMIC DNA]</scope>
    <source>
        <strain evidence="9">KSC_2009_1</strain>
    </source>
</reference>
<keyword evidence="2 5" id="KW-0238">DNA-binding</keyword>
<dbReference type="GO" id="GO:0000981">
    <property type="term" value="F:DNA-binding transcription factor activity, RNA polymerase II-specific"/>
    <property type="evidence" value="ECO:0007669"/>
    <property type="project" value="InterPro"/>
</dbReference>
<dbReference type="AlphaFoldDB" id="A0A151NGR0"/>
<dbReference type="FunFam" id="1.10.10.60:FF:000551">
    <property type="entry name" value="Predicted protein"/>
    <property type="match status" value="1"/>
</dbReference>
<dbReference type="GO" id="GO:0000977">
    <property type="term" value="F:RNA polymerase II transcription regulatory region sequence-specific DNA binding"/>
    <property type="evidence" value="ECO:0007669"/>
    <property type="project" value="TreeGrafter"/>
</dbReference>
<dbReference type="Gene3D" id="1.10.10.60">
    <property type="entry name" value="Homeodomain-like"/>
    <property type="match status" value="1"/>
</dbReference>
<comment type="caution">
    <text evidence="9">The sequence shown here is derived from an EMBL/GenBank/DDBJ whole genome shotgun (WGS) entry which is preliminary data.</text>
</comment>
<organism evidence="9 10">
    <name type="scientific">Alligator mississippiensis</name>
    <name type="common">American alligator</name>
    <dbReference type="NCBI Taxonomy" id="8496"/>
    <lineage>
        <taxon>Eukaryota</taxon>
        <taxon>Metazoa</taxon>
        <taxon>Chordata</taxon>
        <taxon>Craniata</taxon>
        <taxon>Vertebrata</taxon>
        <taxon>Euteleostomi</taxon>
        <taxon>Archelosauria</taxon>
        <taxon>Archosauria</taxon>
        <taxon>Crocodylia</taxon>
        <taxon>Alligatoridae</taxon>
        <taxon>Alligatorinae</taxon>
        <taxon>Alligator</taxon>
    </lineage>
</organism>
<dbReference type="InterPro" id="IPR052488">
    <property type="entry name" value="DMBX_homeobox"/>
</dbReference>
<evidence type="ECO:0000256" key="4">
    <source>
        <dbReference type="ARBA" id="ARBA00023242"/>
    </source>
</evidence>
<comment type="subcellular location">
    <subcellularLocation>
        <location evidence="5 6">Nucleus</location>
    </subcellularLocation>
</comment>
<sequence length="318" mass="35415">MLRVTLFTCTQQHAYPRFPCALASPLQWVYCRAGNNPRRWTRSSESANQSLKWGDIKVPVEGADSALGEGEDLGPWCEMPLMGPFVPTMYCLSRSSCPLGTADPLSVVCSLRSPTAEPFPLTPALAPQPTALQAVSLVDRLAELLLEARYGLPQKHRRSRTAFTVHQLEALERAFEKTHYPDVVTREQLAVFVNLPEARVQVWFKNRRAKFRKGQRRQLEKAKSASPKGGDGAKGRLLPEPRLRPATEGSALGAEHRLVPPRKVPGSAEPAPQCLQQAPSPTPRAQLLDGMWLDCGRRSDPRLWHLPSLSFPTYWQAL</sequence>
<dbReference type="Proteomes" id="UP000050525">
    <property type="component" value="Unassembled WGS sequence"/>
</dbReference>
<dbReference type="PANTHER" id="PTHR46639">
    <property type="entry name" value="DIENCEPHALON/MESENCEPHALON HOMEOBOX PROTEIN 1"/>
    <property type="match status" value="1"/>
</dbReference>
<dbReference type="SUPFAM" id="SSF46689">
    <property type="entry name" value="Homeodomain-like"/>
    <property type="match status" value="1"/>
</dbReference>
<dbReference type="PROSITE" id="PS50071">
    <property type="entry name" value="HOMEOBOX_2"/>
    <property type="match status" value="1"/>
</dbReference>
<protein>
    <recommendedName>
        <fullName evidence="8">Homeobox domain-containing protein</fullName>
    </recommendedName>
</protein>
<dbReference type="Pfam" id="PF00046">
    <property type="entry name" value="Homeodomain"/>
    <property type="match status" value="1"/>
</dbReference>
<keyword evidence="10" id="KW-1185">Reference proteome</keyword>
<proteinExistence type="inferred from homology"/>
<dbReference type="eggNOG" id="KOG0490">
    <property type="taxonomic scope" value="Eukaryota"/>
</dbReference>
<evidence type="ECO:0000256" key="3">
    <source>
        <dbReference type="ARBA" id="ARBA00023155"/>
    </source>
</evidence>
<feature type="region of interest" description="Disordered" evidence="7">
    <location>
        <begin position="214"/>
        <end position="282"/>
    </location>
</feature>
<keyword evidence="3 5" id="KW-0371">Homeobox</keyword>
<dbReference type="SMART" id="SM00389">
    <property type="entry name" value="HOX"/>
    <property type="match status" value="1"/>
</dbReference>
<keyword evidence="4 5" id="KW-0539">Nucleus</keyword>
<comment type="similarity">
    <text evidence="1">Belongs to the paired homeobox family.</text>
</comment>
<gene>
    <name evidence="9" type="ORF">Y1Q_0011983</name>
</gene>
<feature type="DNA-binding region" description="Homeobox" evidence="5">
    <location>
        <begin position="156"/>
        <end position="215"/>
    </location>
</feature>
<accession>A0A151NGR0</accession>
<dbReference type="PANTHER" id="PTHR46639:SF4">
    <property type="entry name" value="DIENCEPHALON_MESENCEPHALON HOMEOBOX PROTEIN 1-B-LIKE"/>
    <property type="match status" value="1"/>
</dbReference>
<feature type="domain" description="Homeobox" evidence="8">
    <location>
        <begin position="154"/>
        <end position="214"/>
    </location>
</feature>
<dbReference type="InterPro" id="IPR001356">
    <property type="entry name" value="HD"/>
</dbReference>
<dbReference type="InterPro" id="IPR009057">
    <property type="entry name" value="Homeodomain-like_sf"/>
</dbReference>
<evidence type="ECO:0000256" key="7">
    <source>
        <dbReference type="SAM" id="MobiDB-lite"/>
    </source>
</evidence>
<evidence type="ECO:0000256" key="1">
    <source>
        <dbReference type="ARBA" id="ARBA00005733"/>
    </source>
</evidence>
<feature type="compositionally biased region" description="Basic and acidic residues" evidence="7">
    <location>
        <begin position="231"/>
        <end position="245"/>
    </location>
</feature>
<dbReference type="CDD" id="cd00086">
    <property type="entry name" value="homeodomain"/>
    <property type="match status" value="1"/>
</dbReference>
<dbReference type="InterPro" id="IPR017970">
    <property type="entry name" value="Homeobox_CS"/>
</dbReference>
<evidence type="ECO:0000256" key="6">
    <source>
        <dbReference type="RuleBase" id="RU000682"/>
    </source>
</evidence>
<name>A0A151NGR0_ALLMI</name>
<evidence type="ECO:0000256" key="2">
    <source>
        <dbReference type="ARBA" id="ARBA00023125"/>
    </source>
</evidence>
<evidence type="ECO:0000259" key="8">
    <source>
        <dbReference type="PROSITE" id="PS50071"/>
    </source>
</evidence>
<dbReference type="EMBL" id="AKHW03003034">
    <property type="protein sequence ID" value="KYO35993.1"/>
    <property type="molecule type" value="Genomic_DNA"/>
</dbReference>
<evidence type="ECO:0000313" key="9">
    <source>
        <dbReference type="EMBL" id="KYO35993.1"/>
    </source>
</evidence>
<evidence type="ECO:0000313" key="10">
    <source>
        <dbReference type="Proteomes" id="UP000050525"/>
    </source>
</evidence>
<dbReference type="PROSITE" id="PS00027">
    <property type="entry name" value="HOMEOBOX_1"/>
    <property type="match status" value="1"/>
</dbReference>
<evidence type="ECO:0000256" key="5">
    <source>
        <dbReference type="PROSITE-ProRule" id="PRU00108"/>
    </source>
</evidence>